<dbReference type="InterPro" id="IPR002123">
    <property type="entry name" value="Plipid/glycerol_acylTrfase"/>
</dbReference>
<evidence type="ECO:0000256" key="7">
    <source>
        <dbReference type="ARBA" id="ARBA00023128"/>
    </source>
</evidence>
<dbReference type="GO" id="GO:0005741">
    <property type="term" value="C:mitochondrial outer membrane"/>
    <property type="evidence" value="ECO:0007669"/>
    <property type="project" value="UniProtKB-SubCell"/>
</dbReference>
<feature type="chain" id="PRO_5003868261" description="Tafazzin family protein" evidence="13">
    <location>
        <begin position="24"/>
        <end position="319"/>
    </location>
</feature>
<dbReference type="EnsemblProtists" id="PYU1_T010480">
    <property type="protein sequence ID" value="PYU1_T010480"/>
    <property type="gene ID" value="PYU1_G010458"/>
</dbReference>
<keyword evidence="4" id="KW-1000">Mitochondrion outer membrane</keyword>
<evidence type="ECO:0000256" key="1">
    <source>
        <dbReference type="ARBA" id="ARBA00004137"/>
    </source>
</evidence>
<evidence type="ECO:0000259" key="14">
    <source>
        <dbReference type="SMART" id="SM00563"/>
    </source>
</evidence>
<dbReference type="InterPro" id="IPR000872">
    <property type="entry name" value="Tafazzin"/>
</dbReference>
<dbReference type="EMBL" id="GL376596">
    <property type="status" value="NOT_ANNOTATED_CDS"/>
    <property type="molecule type" value="Genomic_DNA"/>
</dbReference>
<dbReference type="PANTHER" id="PTHR12497:SF0">
    <property type="entry name" value="TAFAZZIN"/>
    <property type="match status" value="1"/>
</dbReference>
<evidence type="ECO:0000256" key="11">
    <source>
        <dbReference type="ARBA" id="ARBA00047906"/>
    </source>
</evidence>
<dbReference type="VEuPathDB" id="FungiDB:PYU1_G010458"/>
<protein>
    <recommendedName>
        <fullName evidence="12">Tafazzin family protein</fullName>
    </recommendedName>
</protein>
<evidence type="ECO:0000256" key="6">
    <source>
        <dbReference type="ARBA" id="ARBA00023098"/>
    </source>
</evidence>
<evidence type="ECO:0000313" key="15">
    <source>
        <dbReference type="EnsemblProtists" id="PYU1_T010480"/>
    </source>
</evidence>
<dbReference type="HOGENOM" id="CLU_046747_3_1_1"/>
<reference evidence="16" key="2">
    <citation type="submission" date="2010-04" db="EMBL/GenBank/DDBJ databases">
        <authorList>
            <person name="Buell R."/>
            <person name="Hamilton J."/>
            <person name="Hostetler J."/>
        </authorList>
    </citation>
    <scope>NUCLEOTIDE SEQUENCE [LARGE SCALE GENOMIC DNA]</scope>
    <source>
        <strain evidence="16">DAOM:BR144</strain>
    </source>
</reference>
<keyword evidence="9" id="KW-0012">Acyltransferase</keyword>
<evidence type="ECO:0000256" key="5">
    <source>
        <dbReference type="ARBA" id="ARBA00022792"/>
    </source>
</evidence>
<evidence type="ECO:0000256" key="4">
    <source>
        <dbReference type="ARBA" id="ARBA00022787"/>
    </source>
</evidence>
<evidence type="ECO:0000256" key="2">
    <source>
        <dbReference type="ARBA" id="ARBA00010524"/>
    </source>
</evidence>
<dbReference type="OMA" id="TTGWFNT"/>
<dbReference type="InParanoid" id="K3WZT1"/>
<comment type="subcellular location">
    <subcellularLocation>
        <location evidence="1">Mitochondrion inner membrane</location>
        <topology evidence="1">Peripheral membrane protein</topology>
        <orientation evidence="1">Intermembrane side</orientation>
    </subcellularLocation>
    <subcellularLocation>
        <location evidence="10">Mitochondrion outer membrane</location>
        <topology evidence="10">Peripheral membrane protein</topology>
        <orientation evidence="10">Intermembrane side</orientation>
    </subcellularLocation>
</comment>
<keyword evidence="5" id="KW-0999">Mitochondrion inner membrane</keyword>
<reference evidence="15" key="3">
    <citation type="submission" date="2015-02" db="UniProtKB">
        <authorList>
            <consortium name="EnsemblProtists"/>
        </authorList>
    </citation>
    <scope>IDENTIFICATION</scope>
    <source>
        <strain evidence="15">DAOM BR144</strain>
    </source>
</reference>
<organism evidence="15 16">
    <name type="scientific">Globisporangium ultimum (strain ATCC 200006 / CBS 805.95 / DAOM BR144)</name>
    <name type="common">Pythium ultimum</name>
    <dbReference type="NCBI Taxonomy" id="431595"/>
    <lineage>
        <taxon>Eukaryota</taxon>
        <taxon>Sar</taxon>
        <taxon>Stramenopiles</taxon>
        <taxon>Oomycota</taxon>
        <taxon>Peronosporomycetes</taxon>
        <taxon>Pythiales</taxon>
        <taxon>Pythiaceae</taxon>
        <taxon>Globisporangium</taxon>
    </lineage>
</organism>
<evidence type="ECO:0000256" key="10">
    <source>
        <dbReference type="ARBA" id="ARBA00024323"/>
    </source>
</evidence>
<dbReference type="PANTHER" id="PTHR12497">
    <property type="entry name" value="TAZ PROTEIN TAFAZZIN"/>
    <property type="match status" value="1"/>
</dbReference>
<dbReference type="SMART" id="SM00563">
    <property type="entry name" value="PlsC"/>
    <property type="match status" value="1"/>
</dbReference>
<dbReference type="GO" id="GO:0005743">
    <property type="term" value="C:mitochondrial inner membrane"/>
    <property type="evidence" value="ECO:0007669"/>
    <property type="project" value="UniProtKB-SubCell"/>
</dbReference>
<dbReference type="GO" id="GO:0008374">
    <property type="term" value="F:O-acyltransferase activity"/>
    <property type="evidence" value="ECO:0007669"/>
    <property type="project" value="TreeGrafter"/>
</dbReference>
<comment type="similarity">
    <text evidence="2 12">Belongs to the taffazin family.</text>
</comment>
<keyword evidence="13" id="KW-0732">Signal</keyword>
<dbReference type="PRINTS" id="PR00979">
    <property type="entry name" value="TAFAZZIN"/>
</dbReference>
<evidence type="ECO:0000256" key="8">
    <source>
        <dbReference type="ARBA" id="ARBA00023136"/>
    </source>
</evidence>
<dbReference type="eggNOG" id="KOG2847">
    <property type="taxonomic scope" value="Eukaryota"/>
</dbReference>
<proteinExistence type="inferred from homology"/>
<feature type="signal peptide" evidence="13">
    <location>
        <begin position="1"/>
        <end position="23"/>
    </location>
</feature>
<evidence type="ECO:0000313" key="16">
    <source>
        <dbReference type="Proteomes" id="UP000019132"/>
    </source>
</evidence>
<accession>K3WZT1</accession>
<dbReference type="SUPFAM" id="SSF69593">
    <property type="entry name" value="Glycerol-3-phosphate (1)-acyltransferase"/>
    <property type="match status" value="1"/>
</dbReference>
<evidence type="ECO:0000256" key="13">
    <source>
        <dbReference type="SAM" id="SignalP"/>
    </source>
</evidence>
<reference evidence="16" key="1">
    <citation type="journal article" date="2010" name="Genome Biol.">
        <title>Genome sequence of the necrotrophic plant pathogen Pythium ultimum reveals original pathogenicity mechanisms and effector repertoire.</title>
        <authorList>
            <person name="Levesque C.A."/>
            <person name="Brouwer H."/>
            <person name="Cano L."/>
            <person name="Hamilton J.P."/>
            <person name="Holt C."/>
            <person name="Huitema E."/>
            <person name="Raffaele S."/>
            <person name="Robideau G.P."/>
            <person name="Thines M."/>
            <person name="Win J."/>
            <person name="Zerillo M.M."/>
            <person name="Beakes G.W."/>
            <person name="Boore J.L."/>
            <person name="Busam D."/>
            <person name="Dumas B."/>
            <person name="Ferriera S."/>
            <person name="Fuerstenberg S.I."/>
            <person name="Gachon C.M."/>
            <person name="Gaulin E."/>
            <person name="Govers F."/>
            <person name="Grenville-Briggs L."/>
            <person name="Horner N."/>
            <person name="Hostetler J."/>
            <person name="Jiang R.H."/>
            <person name="Johnson J."/>
            <person name="Krajaejun T."/>
            <person name="Lin H."/>
            <person name="Meijer H.J."/>
            <person name="Moore B."/>
            <person name="Morris P."/>
            <person name="Phuntmart V."/>
            <person name="Puiu D."/>
            <person name="Shetty J."/>
            <person name="Stajich J.E."/>
            <person name="Tripathy S."/>
            <person name="Wawra S."/>
            <person name="van West P."/>
            <person name="Whitty B.R."/>
            <person name="Coutinho P.M."/>
            <person name="Henrissat B."/>
            <person name="Martin F."/>
            <person name="Thomas P.D."/>
            <person name="Tyler B.M."/>
            <person name="De Vries R.P."/>
            <person name="Kamoun S."/>
            <person name="Yandell M."/>
            <person name="Tisserat N."/>
            <person name="Buell C.R."/>
        </authorList>
    </citation>
    <scope>NUCLEOTIDE SEQUENCE</scope>
    <source>
        <strain evidence="16">DAOM:BR144</strain>
    </source>
</reference>
<evidence type="ECO:0000256" key="12">
    <source>
        <dbReference type="RuleBase" id="RU365062"/>
    </source>
</evidence>
<dbReference type="GO" id="GO:0006644">
    <property type="term" value="P:phospholipid metabolic process"/>
    <property type="evidence" value="ECO:0007669"/>
    <property type="project" value="InterPro"/>
</dbReference>
<keyword evidence="7" id="KW-0496">Mitochondrion</keyword>
<dbReference type="STRING" id="431595.K3WZT1"/>
<keyword evidence="3" id="KW-0808">Transferase</keyword>
<sequence>MLRRVLKPVALGATSAVAVGAAALVVDAPMGDMGDGKYTIEHETKFPEWAHNMGRVPVFLAATTAAKVYLKRLNSFSVEGTEILVKQVEERPKGTALITVSNHSATVDDPAVIAAMLPWSYGVMPHAGRWSLCSQEYSYTKGRAISAIFYGAKTLPVKRGAGVDHPMMKAIFDKVELGEWVHIFPEGKIVQNEMLGGRESPRREEIGRLKWGVGKLIARASVRPVVVPFYHHNMEKVMPQNEKNQLISVVPKTNVDIRVRVGEPISFDDLFDAYEKSRVVGATPWQTQEREKALFQAITKRIEDALLELAEPSKQQQHQ</sequence>
<keyword evidence="6" id="KW-0443">Lipid metabolism</keyword>
<keyword evidence="8" id="KW-0472">Membrane</keyword>
<dbReference type="AlphaFoldDB" id="K3WZT1"/>
<dbReference type="Proteomes" id="UP000019132">
    <property type="component" value="Unassembled WGS sequence"/>
</dbReference>
<evidence type="ECO:0000256" key="3">
    <source>
        <dbReference type="ARBA" id="ARBA00022679"/>
    </source>
</evidence>
<feature type="domain" description="Phospholipid/glycerol acyltransferase" evidence="14">
    <location>
        <begin position="97"/>
        <end position="234"/>
    </location>
</feature>
<keyword evidence="16" id="KW-1185">Reference proteome</keyword>
<evidence type="ECO:0000256" key="9">
    <source>
        <dbReference type="ARBA" id="ARBA00023315"/>
    </source>
</evidence>
<name>K3WZT1_GLOUD</name>
<dbReference type="Pfam" id="PF01553">
    <property type="entry name" value="Acyltransferase"/>
    <property type="match status" value="1"/>
</dbReference>
<dbReference type="CDD" id="cd07989">
    <property type="entry name" value="LPLAT_AGPAT-like"/>
    <property type="match status" value="1"/>
</dbReference>
<comment type="catalytic activity">
    <reaction evidence="11">
        <text>1'-[1,2-diacyl-sn-glycero-3-phospho],3'-[1-acyl-sn-glycero-3-phospho]-glycerol + a 1,2-diacyl-sn-glycero-3-phosphocholine = a cardiolipin + a 1-acyl-sn-glycero-3-phosphocholine</text>
        <dbReference type="Rhea" id="RHEA:33731"/>
        <dbReference type="ChEBI" id="CHEBI:57643"/>
        <dbReference type="ChEBI" id="CHEBI:58168"/>
        <dbReference type="ChEBI" id="CHEBI:62237"/>
        <dbReference type="ChEBI" id="CHEBI:64743"/>
    </reaction>
    <physiologicalReaction direction="left-to-right" evidence="11">
        <dbReference type="Rhea" id="RHEA:33732"/>
    </physiologicalReaction>
    <physiologicalReaction direction="right-to-left" evidence="11">
        <dbReference type="Rhea" id="RHEA:33733"/>
    </physiologicalReaction>
</comment>